<dbReference type="EC" id="3.4.-.-" evidence="8"/>
<name>A0ABY9YNK2_9GAMM</name>
<reference evidence="10 11" key="1">
    <citation type="submission" date="2022-12" db="EMBL/GenBank/DDBJ databases">
        <title>Two new species, Stenotrophomonas aracearum and Stenotrophomonas oahuensis, isolated from Anthurium (Araceae family) in Hawaii.</title>
        <authorList>
            <person name="Chunag S.C."/>
            <person name="Dobhal S."/>
            <person name="Alvarez A."/>
            <person name="Arif M."/>
        </authorList>
    </citation>
    <scope>NUCLEOTIDE SEQUENCE [LARGE SCALE GENOMIC DNA]</scope>
    <source>
        <strain evidence="10 11">A5586</strain>
    </source>
</reference>
<dbReference type="InterPro" id="IPR003738">
    <property type="entry name" value="SRAP"/>
</dbReference>
<evidence type="ECO:0000256" key="4">
    <source>
        <dbReference type="ARBA" id="ARBA00022801"/>
    </source>
</evidence>
<evidence type="ECO:0000256" key="8">
    <source>
        <dbReference type="RuleBase" id="RU364100"/>
    </source>
</evidence>
<evidence type="ECO:0000256" key="2">
    <source>
        <dbReference type="ARBA" id="ARBA00022670"/>
    </source>
</evidence>
<protein>
    <recommendedName>
        <fullName evidence="8">Abasic site processing protein</fullName>
        <ecNumber evidence="8">3.4.-.-</ecNumber>
    </recommendedName>
</protein>
<evidence type="ECO:0000313" key="11">
    <source>
        <dbReference type="Proteomes" id="UP001302072"/>
    </source>
</evidence>
<dbReference type="SUPFAM" id="SSF143081">
    <property type="entry name" value="BB1717-like"/>
    <property type="match status" value="1"/>
</dbReference>
<evidence type="ECO:0000256" key="7">
    <source>
        <dbReference type="ARBA" id="ARBA00023239"/>
    </source>
</evidence>
<keyword evidence="6" id="KW-0238">DNA-binding</keyword>
<accession>A0ABY9YNK2</accession>
<keyword evidence="11" id="KW-1185">Reference proteome</keyword>
<gene>
    <name evidence="10" type="ORF">PDM29_17025</name>
</gene>
<dbReference type="Gene3D" id="3.90.1680.10">
    <property type="entry name" value="SOS response associated peptidase-like"/>
    <property type="match status" value="1"/>
</dbReference>
<keyword evidence="5" id="KW-0190">Covalent protein-DNA linkage</keyword>
<dbReference type="Proteomes" id="UP001302072">
    <property type="component" value="Chromosome"/>
</dbReference>
<keyword evidence="3" id="KW-0227">DNA damage</keyword>
<dbReference type="Pfam" id="PF02586">
    <property type="entry name" value="SRAP"/>
    <property type="match status" value="1"/>
</dbReference>
<evidence type="ECO:0000256" key="6">
    <source>
        <dbReference type="ARBA" id="ARBA00023125"/>
    </source>
</evidence>
<dbReference type="PANTHER" id="PTHR13604">
    <property type="entry name" value="DC12-RELATED"/>
    <property type="match status" value="1"/>
</dbReference>
<dbReference type="RefSeq" id="WP_311191238.1">
    <property type="nucleotide sequence ID" value="NZ_CP115541.1"/>
</dbReference>
<organism evidence="10 11">
    <name type="scientific">Stenotrophomonas oahuensis</name>
    <dbReference type="NCBI Taxonomy" id="3003271"/>
    <lineage>
        <taxon>Bacteria</taxon>
        <taxon>Pseudomonadati</taxon>
        <taxon>Pseudomonadota</taxon>
        <taxon>Gammaproteobacteria</taxon>
        <taxon>Lysobacterales</taxon>
        <taxon>Lysobacteraceae</taxon>
        <taxon>Stenotrophomonas</taxon>
    </lineage>
</organism>
<evidence type="ECO:0000256" key="1">
    <source>
        <dbReference type="ARBA" id="ARBA00008136"/>
    </source>
</evidence>
<keyword evidence="7" id="KW-0456">Lyase</keyword>
<feature type="region of interest" description="Disordered" evidence="9">
    <location>
        <begin position="213"/>
        <end position="244"/>
    </location>
</feature>
<evidence type="ECO:0000256" key="3">
    <source>
        <dbReference type="ARBA" id="ARBA00022763"/>
    </source>
</evidence>
<dbReference type="PANTHER" id="PTHR13604:SF0">
    <property type="entry name" value="ABASIC SITE PROCESSING PROTEIN HMCES"/>
    <property type="match status" value="1"/>
</dbReference>
<dbReference type="EMBL" id="CP115541">
    <property type="protein sequence ID" value="WNH52025.1"/>
    <property type="molecule type" value="Genomic_DNA"/>
</dbReference>
<evidence type="ECO:0000256" key="9">
    <source>
        <dbReference type="SAM" id="MobiDB-lite"/>
    </source>
</evidence>
<sequence>MRRFAQAFVDVDAFAPGLPDHLTLALASAVQRYNIGKGCPAAVLFATDGEDPSITDMQWGLVPRWSKEPATPYTTVTARLTKAPGSRLFASAWEHRHCIVPLTGYYKWDRERKPPWPMFVQRQDGRALLAAGLWERWQDEAGQVLDSFTVLTDANPDIPAPLSQDGPVFVSPQVAMDWLSGSINTPAGMKARARTDALEIHYVSKAVRDPKQDEYTLLEPVSPDESHSEENVAWDGDGLDEDQD</sequence>
<evidence type="ECO:0000256" key="5">
    <source>
        <dbReference type="ARBA" id="ARBA00023124"/>
    </source>
</evidence>
<keyword evidence="2 8" id="KW-0645">Protease</keyword>
<evidence type="ECO:0000313" key="10">
    <source>
        <dbReference type="EMBL" id="WNH52025.1"/>
    </source>
</evidence>
<dbReference type="InterPro" id="IPR036590">
    <property type="entry name" value="SRAP-like"/>
</dbReference>
<proteinExistence type="inferred from homology"/>
<comment type="similarity">
    <text evidence="1 8">Belongs to the SOS response-associated peptidase family.</text>
</comment>
<keyword evidence="4 8" id="KW-0378">Hydrolase</keyword>